<dbReference type="EMBL" id="VYZN01000041">
    <property type="protein sequence ID" value="KAE9531400.1"/>
    <property type="molecule type" value="Genomic_DNA"/>
</dbReference>
<dbReference type="PANTHER" id="PTHR33939">
    <property type="entry name" value="PROTEIN CBG22215"/>
    <property type="match status" value="1"/>
</dbReference>
<dbReference type="Proteomes" id="UP000475862">
    <property type="component" value="Unassembled WGS sequence"/>
</dbReference>
<protein>
    <recommendedName>
        <fullName evidence="3">Tc1-like transposase DDE domain-containing protein</fullName>
    </recommendedName>
</protein>
<evidence type="ECO:0000313" key="2">
    <source>
        <dbReference type="Proteomes" id="UP000475862"/>
    </source>
</evidence>
<gene>
    <name evidence="1" type="ORF">AGLY_010606</name>
</gene>
<reference evidence="1 2" key="1">
    <citation type="submission" date="2019-08" db="EMBL/GenBank/DDBJ databases">
        <title>The genome of the soybean aphid Biotype 1, its phylome, world population structure and adaptation to the North American continent.</title>
        <authorList>
            <person name="Giordano R."/>
            <person name="Donthu R.K."/>
            <person name="Hernandez A.G."/>
            <person name="Wright C.L."/>
            <person name="Zimin A.V."/>
        </authorList>
    </citation>
    <scope>NUCLEOTIDE SEQUENCE [LARGE SCALE GENOMIC DNA]</scope>
    <source>
        <tissue evidence="1">Whole aphids</tissue>
    </source>
</reference>
<accession>A0A6G0TFC6</accession>
<dbReference type="PANTHER" id="PTHR33939:SF1">
    <property type="entry name" value="DUF4371 DOMAIN-CONTAINING PROTEIN"/>
    <property type="match status" value="1"/>
</dbReference>
<evidence type="ECO:0008006" key="3">
    <source>
        <dbReference type="Google" id="ProtNLM"/>
    </source>
</evidence>
<comment type="caution">
    <text evidence="1">The sequence shown here is derived from an EMBL/GenBank/DDBJ whole genome shotgun (WGS) entry which is preliminary data.</text>
</comment>
<dbReference type="GO" id="GO:0003676">
    <property type="term" value="F:nucleic acid binding"/>
    <property type="evidence" value="ECO:0007669"/>
    <property type="project" value="InterPro"/>
</dbReference>
<sequence length="242" mass="28222">MFTQFFKVTAEACGLSERTVRRICKEGPSFKSPRKTFKPAKPELDEFNADIVRRTIHEFYDRGEYPTALIILKEKCNNGRKFLMERTDIVALRCKLLRKICTLCEQKDFRPVIYLDETQTIAHHTARLKVLTGKGGWLIIYHAGSARYGFVKDSKLIFQANISNLDSDYCTAMDAEIFKNWFISMLNHLEEPSVIDMDNASYHSMLMDNFPISNSRKAVVEEWLKNQNVLFSLQERLFELRE</sequence>
<dbReference type="InterPro" id="IPR036397">
    <property type="entry name" value="RNaseH_sf"/>
</dbReference>
<name>A0A6G0TFC6_APHGL</name>
<evidence type="ECO:0000313" key="1">
    <source>
        <dbReference type="EMBL" id="KAE9531400.1"/>
    </source>
</evidence>
<keyword evidence="2" id="KW-1185">Reference proteome</keyword>
<dbReference type="AlphaFoldDB" id="A0A6G0TFC6"/>
<dbReference type="OrthoDB" id="7460492at2759"/>
<dbReference type="Gene3D" id="3.30.420.10">
    <property type="entry name" value="Ribonuclease H-like superfamily/Ribonuclease H"/>
    <property type="match status" value="1"/>
</dbReference>
<organism evidence="1 2">
    <name type="scientific">Aphis glycines</name>
    <name type="common">Soybean aphid</name>
    <dbReference type="NCBI Taxonomy" id="307491"/>
    <lineage>
        <taxon>Eukaryota</taxon>
        <taxon>Metazoa</taxon>
        <taxon>Ecdysozoa</taxon>
        <taxon>Arthropoda</taxon>
        <taxon>Hexapoda</taxon>
        <taxon>Insecta</taxon>
        <taxon>Pterygota</taxon>
        <taxon>Neoptera</taxon>
        <taxon>Paraneoptera</taxon>
        <taxon>Hemiptera</taxon>
        <taxon>Sternorrhyncha</taxon>
        <taxon>Aphidomorpha</taxon>
        <taxon>Aphidoidea</taxon>
        <taxon>Aphididae</taxon>
        <taxon>Aphidini</taxon>
        <taxon>Aphis</taxon>
        <taxon>Aphis</taxon>
    </lineage>
</organism>
<proteinExistence type="predicted"/>